<feature type="compositionally biased region" description="Polar residues" evidence="5">
    <location>
        <begin position="538"/>
        <end position="548"/>
    </location>
</feature>
<feature type="transmembrane region" description="Helical" evidence="6">
    <location>
        <begin position="327"/>
        <end position="345"/>
    </location>
</feature>
<sequence length="796" mass="85526">MVFALPEGGESQTRSLIGVLLAISGNVLISLALNLQKQAHNQLQRQVPKVFVATPSRASHSTPGHTATVPRTNPELLAFEEQQSESVPWPTLHNAHSEAEGQHSDFCPHDIIDATGGSELSVHSPLLPQRSTSDLMLRHPLAAHSGCPSPPPTFTDSPPSLVAEPPKSKSKPKLRHPRRLNTAVGVPDDFQGHPSPATATETAYLRSKQWWIGMALMVSGETGNFLAYGFAPASVVAPLGTVTLITNVFMAPLLLKETVRVRDACGVLLAILGAFVVVSSSKSTDPSLTPDKLWDNITSFASALYYLVTLCLMSVLAVLSPHWGSRLILVDLGLVALSGGYTVLATKGLSSLLQLELILVFKYPITYLLLMVLLYSAVVQIKYLNRALQRFDSTQVIPTQFVAFTLSAIVGSAVIYRDFEHVLLRDAVTFILGCGLTFWGVFLITSNRPKLVPLPSPSISATLSPTAGPVSARALENLDMLAPWSVAPRSAAASITNSRRSSVHDPGLQSADMDALWALVHRNSASLDHPTRPRCTDEASSGPTGLPQTLRSKYWEMAQRLRSNSRSIIDHAAQYQGVFNPTLMALSTTQESEAERRPSGTYRTFGHGRSLTPQAPGLGRNSVSQTVTPRASTATTASPWPWSASAQADVSRPESPPGSPSPASAGQQGPDAFPARPWTYLEPLPRSSPVDTAVTQLEPHPFGSHSDSNGGRLLDRPGASTASPYYDSRGQVSGNTDDDDGGLNAYSTDPYGYRDRRVSLQTLGPKRRSSNVGLELDAGSDATDDEEDRHPHAGNR</sequence>
<evidence type="ECO:0000256" key="2">
    <source>
        <dbReference type="ARBA" id="ARBA00022692"/>
    </source>
</evidence>
<dbReference type="EMBL" id="JANBQB010000124">
    <property type="protein sequence ID" value="KAJ1981468.1"/>
    <property type="molecule type" value="Genomic_DNA"/>
</dbReference>
<keyword evidence="4 6" id="KW-0472">Membrane</keyword>
<accession>A0A9W8E9N6</accession>
<keyword evidence="8" id="KW-1185">Reference proteome</keyword>
<keyword evidence="2 6" id="KW-0812">Transmembrane</keyword>
<organism evidence="7 8">
    <name type="scientific">Dimargaris verticillata</name>
    <dbReference type="NCBI Taxonomy" id="2761393"/>
    <lineage>
        <taxon>Eukaryota</taxon>
        <taxon>Fungi</taxon>
        <taxon>Fungi incertae sedis</taxon>
        <taxon>Zoopagomycota</taxon>
        <taxon>Kickxellomycotina</taxon>
        <taxon>Dimargaritomycetes</taxon>
        <taxon>Dimargaritales</taxon>
        <taxon>Dimargaritaceae</taxon>
        <taxon>Dimargaris</taxon>
    </lineage>
</organism>
<feature type="region of interest" description="Disordered" evidence="5">
    <location>
        <begin position="527"/>
        <end position="548"/>
    </location>
</feature>
<reference evidence="7" key="1">
    <citation type="submission" date="2022-07" db="EMBL/GenBank/DDBJ databases">
        <title>Phylogenomic reconstructions and comparative analyses of Kickxellomycotina fungi.</title>
        <authorList>
            <person name="Reynolds N.K."/>
            <person name="Stajich J.E."/>
            <person name="Barry K."/>
            <person name="Grigoriev I.V."/>
            <person name="Crous P."/>
            <person name="Smith M.E."/>
        </authorList>
    </citation>
    <scope>NUCLEOTIDE SEQUENCE</scope>
    <source>
        <strain evidence="7">RSA 567</strain>
    </source>
</reference>
<dbReference type="OrthoDB" id="165382at2759"/>
<evidence type="ECO:0008006" key="9">
    <source>
        <dbReference type="Google" id="ProtNLM"/>
    </source>
</evidence>
<dbReference type="PANTHER" id="PTHR12570">
    <property type="match status" value="1"/>
</dbReference>
<evidence type="ECO:0000256" key="6">
    <source>
        <dbReference type="SAM" id="Phobius"/>
    </source>
</evidence>
<feature type="compositionally biased region" description="Basic residues" evidence="5">
    <location>
        <begin position="168"/>
        <end position="179"/>
    </location>
</feature>
<evidence type="ECO:0000256" key="5">
    <source>
        <dbReference type="SAM" id="MobiDB-lite"/>
    </source>
</evidence>
<dbReference type="GO" id="GO:0016020">
    <property type="term" value="C:membrane"/>
    <property type="evidence" value="ECO:0007669"/>
    <property type="project" value="UniProtKB-SubCell"/>
</dbReference>
<gene>
    <name evidence="7" type="ORF">H4R34_002062</name>
</gene>
<evidence type="ECO:0000256" key="1">
    <source>
        <dbReference type="ARBA" id="ARBA00004141"/>
    </source>
</evidence>
<dbReference type="PANTHER" id="PTHR12570:SF65">
    <property type="entry name" value="MAGNESIUM TRANSPORTER NIPA9-RELATED"/>
    <property type="match status" value="1"/>
</dbReference>
<comment type="caution">
    <text evidence="7">The sequence shown here is derived from an EMBL/GenBank/DDBJ whole genome shotgun (WGS) entry which is preliminary data.</text>
</comment>
<dbReference type="AlphaFoldDB" id="A0A9W8E9N6"/>
<feature type="transmembrane region" description="Helical" evidence="6">
    <location>
        <begin position="422"/>
        <end position="444"/>
    </location>
</feature>
<keyword evidence="3 6" id="KW-1133">Transmembrane helix</keyword>
<dbReference type="InterPro" id="IPR008521">
    <property type="entry name" value="Mg_trans_NIPA"/>
</dbReference>
<evidence type="ECO:0000313" key="7">
    <source>
        <dbReference type="EMBL" id="KAJ1981468.1"/>
    </source>
</evidence>
<dbReference type="GO" id="GO:0015095">
    <property type="term" value="F:magnesium ion transmembrane transporter activity"/>
    <property type="evidence" value="ECO:0007669"/>
    <property type="project" value="InterPro"/>
</dbReference>
<dbReference type="SUPFAM" id="SSF103481">
    <property type="entry name" value="Multidrug resistance efflux transporter EmrE"/>
    <property type="match status" value="1"/>
</dbReference>
<feature type="transmembrane region" description="Helical" evidence="6">
    <location>
        <begin position="365"/>
        <end position="384"/>
    </location>
</feature>
<evidence type="ECO:0000256" key="4">
    <source>
        <dbReference type="ARBA" id="ARBA00023136"/>
    </source>
</evidence>
<name>A0A9W8E9N6_9FUNG</name>
<comment type="subcellular location">
    <subcellularLocation>
        <location evidence="1">Membrane</location>
        <topology evidence="1">Multi-pass membrane protein</topology>
    </subcellularLocation>
</comment>
<feature type="region of interest" description="Disordered" evidence="5">
    <location>
        <begin position="141"/>
        <end position="197"/>
    </location>
</feature>
<protein>
    <recommendedName>
        <fullName evidence="9">Magnesium transporter NIPA-domain-containing protein</fullName>
    </recommendedName>
</protein>
<dbReference type="Proteomes" id="UP001151582">
    <property type="component" value="Unassembled WGS sequence"/>
</dbReference>
<evidence type="ECO:0000256" key="3">
    <source>
        <dbReference type="ARBA" id="ARBA00022989"/>
    </source>
</evidence>
<feature type="transmembrane region" description="Helical" evidence="6">
    <location>
        <begin position="15"/>
        <end position="35"/>
    </location>
</feature>
<feature type="region of interest" description="Disordered" evidence="5">
    <location>
        <begin position="588"/>
        <end position="796"/>
    </location>
</feature>
<feature type="compositionally biased region" description="Low complexity" evidence="5">
    <location>
        <begin position="661"/>
        <end position="670"/>
    </location>
</feature>
<feature type="compositionally biased region" description="Low complexity" evidence="5">
    <location>
        <begin position="628"/>
        <end position="646"/>
    </location>
</feature>
<dbReference type="InterPro" id="IPR037185">
    <property type="entry name" value="EmrE-like"/>
</dbReference>
<proteinExistence type="predicted"/>
<feature type="transmembrane region" description="Helical" evidence="6">
    <location>
        <begin position="264"/>
        <end position="283"/>
    </location>
</feature>
<dbReference type="Pfam" id="PF05653">
    <property type="entry name" value="Mg_trans_NIPA"/>
    <property type="match status" value="1"/>
</dbReference>
<evidence type="ECO:0000313" key="8">
    <source>
        <dbReference type="Proteomes" id="UP001151582"/>
    </source>
</evidence>
<feature type="transmembrane region" description="Helical" evidence="6">
    <location>
        <begin position="303"/>
        <end position="320"/>
    </location>
</feature>
<feature type="transmembrane region" description="Helical" evidence="6">
    <location>
        <begin position="396"/>
        <end position="416"/>
    </location>
</feature>